<dbReference type="InterPro" id="IPR036821">
    <property type="entry name" value="Peptide_deformylase_sf"/>
</dbReference>
<dbReference type="Proteomes" id="UP000071065">
    <property type="component" value="Chromosome"/>
</dbReference>
<dbReference type="AlphaFoldDB" id="A0A142B7V8"/>
<evidence type="ECO:0000256" key="1">
    <source>
        <dbReference type="ARBA" id="ARBA00010759"/>
    </source>
</evidence>
<name>A0A142B7V8_9GAMM</name>
<dbReference type="PANTHER" id="PTHR10458">
    <property type="entry name" value="PEPTIDE DEFORMYLASE"/>
    <property type="match status" value="1"/>
</dbReference>
<accession>A0A142B7V8</accession>
<dbReference type="GO" id="GO:0042586">
    <property type="term" value="F:peptide deformylase activity"/>
    <property type="evidence" value="ECO:0007669"/>
    <property type="project" value="UniProtKB-EC"/>
</dbReference>
<dbReference type="PANTHER" id="PTHR10458:SF22">
    <property type="entry name" value="PEPTIDE DEFORMYLASE"/>
    <property type="match status" value="1"/>
</dbReference>
<dbReference type="EC" id="3.5.1.88" evidence="2"/>
<evidence type="ECO:0000313" key="2">
    <source>
        <dbReference type="EMBL" id="AMO54834.1"/>
    </source>
</evidence>
<dbReference type="InterPro" id="IPR023635">
    <property type="entry name" value="Peptide_deformylase"/>
</dbReference>
<keyword evidence="2" id="KW-0378">Hydrolase</keyword>
<evidence type="ECO:0000313" key="3">
    <source>
        <dbReference type="Proteomes" id="UP000071065"/>
    </source>
</evidence>
<organism evidence="2 3">
    <name type="scientific">Endozoicomonas montiporae CL-33</name>
    <dbReference type="NCBI Taxonomy" id="570277"/>
    <lineage>
        <taxon>Bacteria</taxon>
        <taxon>Pseudomonadati</taxon>
        <taxon>Pseudomonadota</taxon>
        <taxon>Gammaproteobacteria</taxon>
        <taxon>Oceanospirillales</taxon>
        <taxon>Endozoicomonadaceae</taxon>
        <taxon>Endozoicomonas</taxon>
    </lineage>
</organism>
<gene>
    <name evidence="2" type="primary">pdf3</name>
    <name evidence="2" type="ORF">EZMO1_0592</name>
</gene>
<reference evidence="2 3" key="1">
    <citation type="journal article" date="2016" name="Front. Microbiol.">
        <title>Genomic Insight into the Host-Endosymbiont Relationship of Endozoicomonas montiporae CL-33(T) with its Coral Host.</title>
        <authorList>
            <person name="Ding J.-Y."/>
            <person name="Shiu J.-H."/>
            <person name="Chen W.-M."/>
            <person name="Chiang Y.-R."/>
            <person name="Tang S.-L."/>
        </authorList>
    </citation>
    <scope>NUCLEOTIDE SEQUENCE [LARGE SCALE GENOMIC DNA]</scope>
    <source>
        <strain evidence="2 3">CL-33</strain>
    </source>
</reference>
<dbReference type="STRING" id="570277.EZMO1_0592"/>
<dbReference type="Gene3D" id="3.90.45.10">
    <property type="entry name" value="Peptide deformylase"/>
    <property type="match status" value="1"/>
</dbReference>
<protein>
    <submittedName>
        <fullName evidence="2">Peptide deformylase</fullName>
        <ecNumber evidence="2">3.5.1.88</ecNumber>
    </submittedName>
</protein>
<dbReference type="KEGG" id="emp:EZMO1_0592"/>
<dbReference type="RefSeq" id="WP_160174133.1">
    <property type="nucleotide sequence ID" value="NZ_CP013251.1"/>
</dbReference>
<dbReference type="EMBL" id="CP013251">
    <property type="protein sequence ID" value="AMO54834.1"/>
    <property type="molecule type" value="Genomic_DNA"/>
</dbReference>
<proteinExistence type="inferred from homology"/>
<dbReference type="Pfam" id="PF01327">
    <property type="entry name" value="Pep_deformylase"/>
    <property type="match status" value="1"/>
</dbReference>
<dbReference type="PATRIC" id="fig|570277.3.peg.636"/>
<comment type="similarity">
    <text evidence="1">Belongs to the polypeptide deformylase family.</text>
</comment>
<dbReference type="SUPFAM" id="SSF56420">
    <property type="entry name" value="Peptide deformylase"/>
    <property type="match status" value="1"/>
</dbReference>
<sequence>MKKLVQVGTGLLVALLLLAVFDTIVFDTVEQDTEYSLGKKARILFQFNNPDHQKVLNHPTKPVRKLPDKCIDALVESMQKFITINVGGISANQVGEPLQLFLLAAPPAVNSSTPAEVFINPVITHVSDDKVCFWHGCLSAKGQPFGKTATWKEITIQAQDAGGNTFTRDLKGLDAIVAQHEFRHLLGGGYHEHANEFYEEMELMQRIFQKKERFLEACDDDAPFLLSDYQPGERIQDFAKRTGISSSKPEKRP</sequence>
<dbReference type="PRINTS" id="PR01576">
    <property type="entry name" value="PDEFORMYLASE"/>
</dbReference>